<evidence type="ECO:0000313" key="2">
    <source>
        <dbReference type="Proteomes" id="UP001595075"/>
    </source>
</evidence>
<evidence type="ECO:0000313" key="1">
    <source>
        <dbReference type="EMBL" id="KAL2065820.1"/>
    </source>
</evidence>
<accession>A0ABR4C7B3</accession>
<organism evidence="1 2">
    <name type="scientific">Oculimacula yallundae</name>
    <dbReference type="NCBI Taxonomy" id="86028"/>
    <lineage>
        <taxon>Eukaryota</taxon>
        <taxon>Fungi</taxon>
        <taxon>Dikarya</taxon>
        <taxon>Ascomycota</taxon>
        <taxon>Pezizomycotina</taxon>
        <taxon>Leotiomycetes</taxon>
        <taxon>Helotiales</taxon>
        <taxon>Ploettnerulaceae</taxon>
        <taxon>Oculimacula</taxon>
    </lineage>
</organism>
<proteinExistence type="predicted"/>
<name>A0ABR4C7B3_9HELO</name>
<sequence length="154" mass="17095">MGRILMQHCKILRSLDATFVNITDFLFTGVLQRKGSYDCKGQSDSPFVSKDVKLAKNESSVRICLAQIPLISKFSYSSSISVSSCTYHVLKPRRTKAAARAPASVPLPRVAMVWDALLYYVGLDWTVTSPLIIRYTQNAANYLQVCGQTLSMPP</sequence>
<protein>
    <submittedName>
        <fullName evidence="1">Uncharacterized protein</fullName>
    </submittedName>
</protein>
<gene>
    <name evidence="1" type="ORF">VTL71DRAFT_3490</name>
</gene>
<dbReference type="Proteomes" id="UP001595075">
    <property type="component" value="Unassembled WGS sequence"/>
</dbReference>
<comment type="caution">
    <text evidence="1">The sequence shown here is derived from an EMBL/GenBank/DDBJ whole genome shotgun (WGS) entry which is preliminary data.</text>
</comment>
<reference evidence="1 2" key="1">
    <citation type="journal article" date="2024" name="Commun. Biol.">
        <title>Comparative genomic analysis of thermophilic fungi reveals convergent evolutionary adaptations and gene losses.</title>
        <authorList>
            <person name="Steindorff A.S."/>
            <person name="Aguilar-Pontes M.V."/>
            <person name="Robinson A.J."/>
            <person name="Andreopoulos B."/>
            <person name="LaButti K."/>
            <person name="Kuo A."/>
            <person name="Mondo S."/>
            <person name="Riley R."/>
            <person name="Otillar R."/>
            <person name="Haridas S."/>
            <person name="Lipzen A."/>
            <person name="Grimwood J."/>
            <person name="Schmutz J."/>
            <person name="Clum A."/>
            <person name="Reid I.D."/>
            <person name="Moisan M.C."/>
            <person name="Butler G."/>
            <person name="Nguyen T.T.M."/>
            <person name="Dewar K."/>
            <person name="Conant G."/>
            <person name="Drula E."/>
            <person name="Henrissat B."/>
            <person name="Hansel C."/>
            <person name="Singer S."/>
            <person name="Hutchinson M.I."/>
            <person name="de Vries R.P."/>
            <person name="Natvig D.O."/>
            <person name="Powell A.J."/>
            <person name="Tsang A."/>
            <person name="Grigoriev I.V."/>
        </authorList>
    </citation>
    <scope>NUCLEOTIDE SEQUENCE [LARGE SCALE GENOMIC DNA]</scope>
    <source>
        <strain evidence="1 2">CBS 494.80</strain>
    </source>
</reference>
<keyword evidence="2" id="KW-1185">Reference proteome</keyword>
<dbReference type="EMBL" id="JAZHXI010000012">
    <property type="protein sequence ID" value="KAL2065820.1"/>
    <property type="molecule type" value="Genomic_DNA"/>
</dbReference>